<dbReference type="Pfam" id="PF00196">
    <property type="entry name" value="GerE"/>
    <property type="match status" value="1"/>
</dbReference>
<evidence type="ECO:0000256" key="1">
    <source>
        <dbReference type="ARBA" id="ARBA00023125"/>
    </source>
</evidence>
<dbReference type="Proteomes" id="UP001180724">
    <property type="component" value="Unassembled WGS sequence"/>
</dbReference>
<feature type="modified residue" description="4-aspartylphosphate" evidence="2">
    <location>
        <position position="71"/>
    </location>
</feature>
<dbReference type="Gene3D" id="3.40.50.2300">
    <property type="match status" value="1"/>
</dbReference>
<dbReference type="SMART" id="SM00421">
    <property type="entry name" value="HTH_LUXR"/>
    <property type="match status" value="1"/>
</dbReference>
<evidence type="ECO:0000259" key="3">
    <source>
        <dbReference type="PROSITE" id="PS50043"/>
    </source>
</evidence>
<keyword evidence="6" id="KW-1185">Reference proteome</keyword>
<dbReference type="InterPro" id="IPR011006">
    <property type="entry name" value="CheY-like_superfamily"/>
</dbReference>
<gene>
    <name evidence="5" type="ORF">RM812_09980</name>
</gene>
<keyword evidence="2" id="KW-0597">Phosphoprotein</keyword>
<evidence type="ECO:0000313" key="5">
    <source>
        <dbReference type="EMBL" id="MDT0610557.1"/>
    </source>
</evidence>
<comment type="caution">
    <text evidence="5">The sequence shown here is derived from an EMBL/GenBank/DDBJ whole genome shotgun (WGS) entry which is preliminary data.</text>
</comment>
<dbReference type="PANTHER" id="PTHR43214:SF42">
    <property type="entry name" value="TRANSCRIPTIONAL REGULATORY PROTEIN DESR"/>
    <property type="match status" value="1"/>
</dbReference>
<dbReference type="InterPro" id="IPR000792">
    <property type="entry name" value="Tscrpt_reg_LuxR_C"/>
</dbReference>
<dbReference type="InterPro" id="IPR001789">
    <property type="entry name" value="Sig_transdc_resp-reg_receiver"/>
</dbReference>
<organism evidence="5 6">
    <name type="scientific">Streptomyces lancefieldiae</name>
    <dbReference type="NCBI Taxonomy" id="3075520"/>
    <lineage>
        <taxon>Bacteria</taxon>
        <taxon>Bacillati</taxon>
        <taxon>Actinomycetota</taxon>
        <taxon>Actinomycetes</taxon>
        <taxon>Kitasatosporales</taxon>
        <taxon>Streptomycetaceae</taxon>
        <taxon>Streptomyces</taxon>
    </lineage>
</organism>
<dbReference type="InterPro" id="IPR016032">
    <property type="entry name" value="Sig_transdc_resp-reg_C-effctor"/>
</dbReference>
<protein>
    <submittedName>
        <fullName evidence="5">Response regulator transcription factor</fullName>
    </submittedName>
</protein>
<dbReference type="EMBL" id="JAVRFH010000007">
    <property type="protein sequence ID" value="MDT0610557.1"/>
    <property type="molecule type" value="Genomic_DNA"/>
</dbReference>
<sequence length="218" mass="23101">MSVLEGRADGDRTGSAARIRVLLAEDAPLIRQALTALLSQEPDIDIVAAVDHGDLIVPTALRTPPDVAVLDIDLPGMDGITAAVELQAKLPSCRTLLLTSVARPDHLRRALAARVVGFVRKDAPTSRLAEDIRQVAQGHRVVDPELALAAATATDNPLTPREVSVLRLTAQGASTREVAAQLYISVGTVRNHLASTVAKTQARGRVDAIRIATEAGWL</sequence>
<dbReference type="PROSITE" id="PS00622">
    <property type="entry name" value="HTH_LUXR_1"/>
    <property type="match status" value="1"/>
</dbReference>
<dbReference type="CDD" id="cd06170">
    <property type="entry name" value="LuxR_C_like"/>
    <property type="match status" value="1"/>
</dbReference>
<dbReference type="PRINTS" id="PR00038">
    <property type="entry name" value="HTHLUXR"/>
</dbReference>
<evidence type="ECO:0000313" key="6">
    <source>
        <dbReference type="Proteomes" id="UP001180724"/>
    </source>
</evidence>
<dbReference type="SUPFAM" id="SSF52172">
    <property type="entry name" value="CheY-like"/>
    <property type="match status" value="1"/>
</dbReference>
<dbReference type="InterPro" id="IPR039420">
    <property type="entry name" value="WalR-like"/>
</dbReference>
<name>A0ABU3AK41_9ACTN</name>
<proteinExistence type="predicted"/>
<evidence type="ECO:0000256" key="2">
    <source>
        <dbReference type="PROSITE-ProRule" id="PRU00169"/>
    </source>
</evidence>
<dbReference type="SMART" id="SM00448">
    <property type="entry name" value="REC"/>
    <property type="match status" value="1"/>
</dbReference>
<dbReference type="PANTHER" id="PTHR43214">
    <property type="entry name" value="TWO-COMPONENT RESPONSE REGULATOR"/>
    <property type="match status" value="1"/>
</dbReference>
<dbReference type="PROSITE" id="PS50043">
    <property type="entry name" value="HTH_LUXR_2"/>
    <property type="match status" value="1"/>
</dbReference>
<evidence type="ECO:0000259" key="4">
    <source>
        <dbReference type="PROSITE" id="PS50110"/>
    </source>
</evidence>
<reference evidence="5" key="1">
    <citation type="submission" date="2024-05" db="EMBL/GenBank/DDBJ databases">
        <title>30 novel species of actinomycetes from the DSMZ collection.</title>
        <authorList>
            <person name="Nouioui I."/>
        </authorList>
    </citation>
    <scope>NUCLEOTIDE SEQUENCE</scope>
    <source>
        <strain evidence="5">DSM 40712</strain>
    </source>
</reference>
<feature type="domain" description="Response regulatory" evidence="4">
    <location>
        <begin position="20"/>
        <end position="136"/>
    </location>
</feature>
<keyword evidence="1" id="KW-0238">DNA-binding</keyword>
<dbReference type="SUPFAM" id="SSF46894">
    <property type="entry name" value="C-terminal effector domain of the bipartite response regulators"/>
    <property type="match status" value="1"/>
</dbReference>
<dbReference type="PROSITE" id="PS50110">
    <property type="entry name" value="RESPONSE_REGULATORY"/>
    <property type="match status" value="1"/>
</dbReference>
<accession>A0ABU3AK41</accession>
<feature type="domain" description="HTH luxR-type" evidence="3">
    <location>
        <begin position="151"/>
        <end position="216"/>
    </location>
</feature>
<dbReference type="Pfam" id="PF00072">
    <property type="entry name" value="Response_reg"/>
    <property type="match status" value="1"/>
</dbReference>